<proteinExistence type="predicted"/>
<protein>
    <submittedName>
        <fullName evidence="1">Uncharacterized protein</fullName>
    </submittedName>
</protein>
<sequence>MTFFHCCLLARETFLTPPSQTATLKA</sequence>
<dbReference type="EMBL" id="GBXM01057010">
    <property type="protein sequence ID" value="JAH51567.1"/>
    <property type="molecule type" value="Transcribed_RNA"/>
</dbReference>
<dbReference type="AlphaFoldDB" id="A0A0E9UAZ3"/>
<reference evidence="1" key="1">
    <citation type="submission" date="2014-11" db="EMBL/GenBank/DDBJ databases">
        <authorList>
            <person name="Amaro Gonzalez C."/>
        </authorList>
    </citation>
    <scope>NUCLEOTIDE SEQUENCE</scope>
</reference>
<name>A0A0E9UAZ3_ANGAN</name>
<reference evidence="1" key="2">
    <citation type="journal article" date="2015" name="Fish Shellfish Immunol.">
        <title>Early steps in the European eel (Anguilla anguilla)-Vibrio vulnificus interaction in the gills: Role of the RtxA13 toxin.</title>
        <authorList>
            <person name="Callol A."/>
            <person name="Pajuelo D."/>
            <person name="Ebbesson L."/>
            <person name="Teles M."/>
            <person name="MacKenzie S."/>
            <person name="Amaro C."/>
        </authorList>
    </citation>
    <scope>NUCLEOTIDE SEQUENCE</scope>
</reference>
<dbReference type="EMBL" id="GBXM01044580">
    <property type="protein sequence ID" value="JAH63997.1"/>
    <property type="molecule type" value="Transcribed_RNA"/>
</dbReference>
<accession>A0A0E9UAZ3</accession>
<organism evidence="1">
    <name type="scientific">Anguilla anguilla</name>
    <name type="common">European freshwater eel</name>
    <name type="synonym">Muraena anguilla</name>
    <dbReference type="NCBI Taxonomy" id="7936"/>
    <lineage>
        <taxon>Eukaryota</taxon>
        <taxon>Metazoa</taxon>
        <taxon>Chordata</taxon>
        <taxon>Craniata</taxon>
        <taxon>Vertebrata</taxon>
        <taxon>Euteleostomi</taxon>
        <taxon>Actinopterygii</taxon>
        <taxon>Neopterygii</taxon>
        <taxon>Teleostei</taxon>
        <taxon>Anguilliformes</taxon>
        <taxon>Anguillidae</taxon>
        <taxon>Anguilla</taxon>
    </lineage>
</organism>
<dbReference type="EMBL" id="GBXM01045571">
    <property type="protein sequence ID" value="JAH63006.1"/>
    <property type="molecule type" value="Transcribed_RNA"/>
</dbReference>
<evidence type="ECO:0000313" key="1">
    <source>
        <dbReference type="EMBL" id="JAH63006.1"/>
    </source>
</evidence>